<keyword evidence="6" id="KW-1185">Reference proteome</keyword>
<dbReference type="PANTHER" id="PTHR28049:SF1">
    <property type="entry name" value="DSC E3 UBIQUITIN LIGASE COMPLEX SUBUNIT 3"/>
    <property type="match status" value="1"/>
</dbReference>
<dbReference type="AlphaFoldDB" id="A0AAF0EMJ7"/>
<evidence type="ECO:0000259" key="3">
    <source>
        <dbReference type="Pfam" id="PF10302"/>
    </source>
</evidence>
<dbReference type="EMBL" id="CP119895">
    <property type="protein sequence ID" value="WFD27581.1"/>
    <property type="molecule type" value="Genomic_DNA"/>
</dbReference>
<feature type="domain" description="DSC E3 ubiquitin ligase complex subunit 3 ubiquitin-like" evidence="3">
    <location>
        <begin position="15"/>
        <end position="161"/>
    </location>
</feature>
<dbReference type="Pfam" id="PF13373">
    <property type="entry name" value="Dsc3_C"/>
    <property type="match status" value="1"/>
</dbReference>
<reference evidence="5" key="1">
    <citation type="submission" date="2023-03" db="EMBL/GenBank/DDBJ databases">
        <title>Mating type loci evolution in Malassezia.</title>
        <authorList>
            <person name="Coelho M.A."/>
        </authorList>
    </citation>
    <scope>NUCLEOTIDE SEQUENCE</scope>
    <source>
        <strain evidence="5">CBS 9557</strain>
    </source>
</reference>
<evidence type="ECO:0000259" key="4">
    <source>
        <dbReference type="Pfam" id="PF13373"/>
    </source>
</evidence>
<dbReference type="InterPro" id="IPR025390">
    <property type="entry name" value="Dsc3_C"/>
</dbReference>
<evidence type="ECO:0000256" key="2">
    <source>
        <dbReference type="SAM" id="Phobius"/>
    </source>
</evidence>
<dbReference type="Pfam" id="PF10302">
    <property type="entry name" value="Dsc3_N"/>
    <property type="match status" value="1"/>
</dbReference>
<evidence type="ECO:0000256" key="1">
    <source>
        <dbReference type="SAM" id="MobiDB-lite"/>
    </source>
</evidence>
<keyword evidence="2" id="KW-0812">Transmembrane</keyword>
<sequence>MSMARRPGGLSLRPLVVRFTDPMMEDAHMDLVYERVDDEVERRWPDLIELTVGQVKERTTGKRLRLIYLGRVLPNGVRLASWLDATAQEDEPGQSMTLLLEREPLSDHTFIMKRADQGLGDVSDKQRGKQRLLDFDMDGEGVHEHDILCLPTAFLQCSIGPSTDEVQPTKDALIPSTTNEARGFDRLRYTAGMSPLDVQTMREQFHLQSGLSTAYTGDLIRQEDEQEYAYRLEEQWIDNMGTAPIRSHAPSIPMSILQGLLIGFFFPLNLASLSDLAPQLEARQEQMAQAAPTAEQENEARPTTAQPSEQERRDLQQTLTTFTDLLRMREAQPTNDAASMRNENDDPDADDDADDEPSVSQRFLLRPSRVDRYVVFQPYTLLAIFLGFLSNLFWRV</sequence>
<accession>A0AAF0EMJ7</accession>
<feature type="compositionally biased region" description="Acidic residues" evidence="1">
    <location>
        <begin position="345"/>
        <end position="357"/>
    </location>
</feature>
<dbReference type="InterPro" id="IPR045226">
    <property type="entry name" value="Dsc3"/>
</dbReference>
<name>A0AAF0EMJ7_9BASI</name>
<proteinExistence type="predicted"/>
<dbReference type="InterPro" id="IPR019413">
    <property type="entry name" value="Dsc3_ub-like_dom"/>
</dbReference>
<evidence type="ECO:0000313" key="5">
    <source>
        <dbReference type="EMBL" id="WFD27581.1"/>
    </source>
</evidence>
<keyword evidence="2" id="KW-1133">Transmembrane helix</keyword>
<protein>
    <submittedName>
        <fullName evidence="5">Uncharacterized protein</fullName>
    </submittedName>
</protein>
<organism evidence="5 6">
    <name type="scientific">Malassezia nana</name>
    <dbReference type="NCBI Taxonomy" id="180528"/>
    <lineage>
        <taxon>Eukaryota</taxon>
        <taxon>Fungi</taxon>
        <taxon>Dikarya</taxon>
        <taxon>Basidiomycota</taxon>
        <taxon>Ustilaginomycotina</taxon>
        <taxon>Malasseziomycetes</taxon>
        <taxon>Malasseziales</taxon>
        <taxon>Malasseziaceae</taxon>
        <taxon>Malassezia</taxon>
    </lineage>
</organism>
<feature type="transmembrane region" description="Helical" evidence="2">
    <location>
        <begin position="373"/>
        <end position="394"/>
    </location>
</feature>
<dbReference type="GO" id="GO:0044695">
    <property type="term" value="C:Dsc E3 ubiquitin ligase complex"/>
    <property type="evidence" value="ECO:0007669"/>
    <property type="project" value="InterPro"/>
</dbReference>
<keyword evidence="2" id="KW-0472">Membrane</keyword>
<dbReference type="Proteomes" id="UP001213623">
    <property type="component" value="Chromosome 4"/>
</dbReference>
<feature type="region of interest" description="Disordered" evidence="1">
    <location>
        <begin position="283"/>
        <end position="360"/>
    </location>
</feature>
<gene>
    <name evidence="5" type="ORF">MNAN1_002581</name>
</gene>
<evidence type="ECO:0000313" key="6">
    <source>
        <dbReference type="Proteomes" id="UP001213623"/>
    </source>
</evidence>
<dbReference type="PANTHER" id="PTHR28049">
    <property type="entry name" value="TRANSMEMBRANE PROTEIN YOR223W"/>
    <property type="match status" value="1"/>
</dbReference>
<dbReference type="GO" id="GO:0005783">
    <property type="term" value="C:endoplasmic reticulum"/>
    <property type="evidence" value="ECO:0007669"/>
    <property type="project" value="TreeGrafter"/>
</dbReference>
<feature type="domain" description="DSC E3 ubiquitin ligase complex subunit 3 C-terminal" evidence="4">
    <location>
        <begin position="182"/>
        <end position="242"/>
    </location>
</feature>
<feature type="compositionally biased region" description="Low complexity" evidence="1">
    <location>
        <begin position="316"/>
        <end position="325"/>
    </location>
</feature>